<feature type="non-terminal residue" evidence="1">
    <location>
        <position position="24"/>
    </location>
</feature>
<sequence>MISQRIDFNFVFKSVPGFYEKLKK</sequence>
<keyword evidence="2" id="KW-1185">Reference proteome</keyword>
<organism evidence="1 2">
    <name type="scientific">Gossypium gossypioides</name>
    <name type="common">Mexican cotton</name>
    <name type="synonym">Selera gossypioides</name>
    <dbReference type="NCBI Taxonomy" id="34282"/>
    <lineage>
        <taxon>Eukaryota</taxon>
        <taxon>Viridiplantae</taxon>
        <taxon>Streptophyta</taxon>
        <taxon>Embryophyta</taxon>
        <taxon>Tracheophyta</taxon>
        <taxon>Spermatophyta</taxon>
        <taxon>Magnoliopsida</taxon>
        <taxon>eudicotyledons</taxon>
        <taxon>Gunneridae</taxon>
        <taxon>Pentapetalae</taxon>
        <taxon>rosids</taxon>
        <taxon>malvids</taxon>
        <taxon>Malvales</taxon>
        <taxon>Malvaceae</taxon>
        <taxon>Malvoideae</taxon>
        <taxon>Gossypium</taxon>
    </lineage>
</organism>
<gene>
    <name evidence="1" type="ORF">Gogos_003646</name>
</gene>
<reference evidence="1 2" key="1">
    <citation type="journal article" date="2019" name="Genome Biol. Evol.">
        <title>Insights into the evolution of the New World diploid cottons (Gossypium, subgenus Houzingenia) based on genome sequencing.</title>
        <authorList>
            <person name="Grover C.E."/>
            <person name="Arick M.A. 2nd"/>
            <person name="Thrash A."/>
            <person name="Conover J.L."/>
            <person name="Sanders W.S."/>
            <person name="Peterson D.G."/>
            <person name="Frelichowski J.E."/>
            <person name="Scheffler J.A."/>
            <person name="Scheffler B.E."/>
            <person name="Wendel J.F."/>
        </authorList>
    </citation>
    <scope>NUCLEOTIDE SEQUENCE [LARGE SCALE GENOMIC DNA]</scope>
    <source>
        <strain evidence="1">5</strain>
        <tissue evidence="1">Leaf</tissue>
    </source>
</reference>
<dbReference type="EMBL" id="JABEZY010000011">
    <property type="protein sequence ID" value="MBA0749751.1"/>
    <property type="molecule type" value="Genomic_DNA"/>
</dbReference>
<accession>A0A7J9CMU9</accession>
<dbReference type="AlphaFoldDB" id="A0A7J9CMU9"/>
<protein>
    <submittedName>
        <fullName evidence="1">Uncharacterized protein</fullName>
    </submittedName>
</protein>
<comment type="caution">
    <text evidence="1">The sequence shown here is derived from an EMBL/GenBank/DDBJ whole genome shotgun (WGS) entry which is preliminary data.</text>
</comment>
<dbReference type="Proteomes" id="UP000593579">
    <property type="component" value="Unassembled WGS sequence"/>
</dbReference>
<name>A0A7J9CMU9_GOSGO</name>
<evidence type="ECO:0000313" key="2">
    <source>
        <dbReference type="Proteomes" id="UP000593579"/>
    </source>
</evidence>
<evidence type="ECO:0000313" key="1">
    <source>
        <dbReference type="EMBL" id="MBA0749751.1"/>
    </source>
</evidence>
<proteinExistence type="predicted"/>